<proteinExistence type="predicted"/>
<dbReference type="InterPro" id="IPR046373">
    <property type="entry name" value="Acyl-CoA_Oxase/DH_mid-dom_sf"/>
</dbReference>
<evidence type="ECO:0000313" key="2">
    <source>
        <dbReference type="EMBL" id="MFI6503608.1"/>
    </source>
</evidence>
<dbReference type="RefSeq" id="WP_397089373.1">
    <property type="nucleotide sequence ID" value="NZ_JBITGY010000012.1"/>
</dbReference>
<dbReference type="InterPro" id="IPR009100">
    <property type="entry name" value="AcylCoA_DH/oxidase_NM_dom_sf"/>
</dbReference>
<dbReference type="EMBL" id="JBITGY010000012">
    <property type="protein sequence ID" value="MFI6503608.1"/>
    <property type="molecule type" value="Genomic_DNA"/>
</dbReference>
<sequence>MDEATTRALAIAAELDRALADPADERNPASFPAAVAADREGRFPRQLCAAALAWGLAEYLIPAASGGRLTTLEEAFALFRVLARRDLTAATAIAASFLSALPVWLDGSQAQRRAVAGLLREHELMGLPIGEAEPGMDILAREIAAFGDRHAWRLDGRTSLIDNGSHAAGTTVLARTGHGPTAFLLLRGGGEHWWSQPAREAHGLRGSALSRLTLAGAPAGDAQVVGGLGRGPALAGRTLPVARLLVAALTLGGLDTCLRCVLPRVPVEPGPVAGRLVDAYTDLLIGEAVCHEVCRTARLDPHGFAAASGRAGSPVARLAVDAVESLAGLLGGHGYCAGIVEKMRRDVAVAGALADDDLPRAWDDLPGPFVRIPPEPAWLGVPPEPDGVAGSAGGGLEAAAEVVRADGVPGPHAPRLLELLESFSARRPGSWPAEAAAACAAAWLRARGRDGYHMCGGWLLLCLRRLAILAGHEQPEDAGVRRVALVRLRRAGEQRRLFSDYDVELT</sequence>
<feature type="domain" description="Acyl-CoA dehydrogenase/oxidase N-terminal" evidence="1">
    <location>
        <begin position="32"/>
        <end position="114"/>
    </location>
</feature>
<dbReference type="PANTHER" id="PTHR43884">
    <property type="entry name" value="ACYL-COA DEHYDROGENASE"/>
    <property type="match status" value="1"/>
</dbReference>
<accession>A0ABW7Z679</accession>
<dbReference type="InterPro" id="IPR013786">
    <property type="entry name" value="AcylCoA_DH/ox_N"/>
</dbReference>
<dbReference type="InterPro" id="IPR037069">
    <property type="entry name" value="AcylCoA_DH/ox_N_sf"/>
</dbReference>
<dbReference type="Pfam" id="PF02771">
    <property type="entry name" value="Acyl-CoA_dh_N"/>
    <property type="match status" value="1"/>
</dbReference>
<reference evidence="2 3" key="1">
    <citation type="submission" date="2024-10" db="EMBL/GenBank/DDBJ databases">
        <title>The Natural Products Discovery Center: Release of the First 8490 Sequenced Strains for Exploring Actinobacteria Biosynthetic Diversity.</title>
        <authorList>
            <person name="Kalkreuter E."/>
            <person name="Kautsar S.A."/>
            <person name="Yang D."/>
            <person name="Bader C.D."/>
            <person name="Teijaro C.N."/>
            <person name="Fluegel L."/>
            <person name="Davis C.M."/>
            <person name="Simpson J.R."/>
            <person name="Lauterbach L."/>
            <person name="Steele A.D."/>
            <person name="Gui C."/>
            <person name="Meng S."/>
            <person name="Li G."/>
            <person name="Viehrig K."/>
            <person name="Ye F."/>
            <person name="Su P."/>
            <person name="Kiefer A.F."/>
            <person name="Nichols A."/>
            <person name="Cepeda A.J."/>
            <person name="Yan W."/>
            <person name="Fan B."/>
            <person name="Jiang Y."/>
            <person name="Adhikari A."/>
            <person name="Zheng C.-J."/>
            <person name="Schuster L."/>
            <person name="Cowan T.M."/>
            <person name="Smanski M.J."/>
            <person name="Chevrette M.G."/>
            <person name="De Carvalho L.P.S."/>
            <person name="Shen B."/>
        </authorList>
    </citation>
    <scope>NUCLEOTIDE SEQUENCE [LARGE SCALE GENOMIC DNA]</scope>
    <source>
        <strain evidence="2 3">NPDC050545</strain>
    </source>
</reference>
<dbReference type="Proteomes" id="UP001612741">
    <property type="component" value="Unassembled WGS sequence"/>
</dbReference>
<dbReference type="PANTHER" id="PTHR43884:SF12">
    <property type="entry name" value="ISOVALERYL-COA DEHYDROGENASE, MITOCHONDRIAL-RELATED"/>
    <property type="match status" value="1"/>
</dbReference>
<dbReference type="Gene3D" id="1.10.540.10">
    <property type="entry name" value="Acyl-CoA dehydrogenase/oxidase, N-terminal domain"/>
    <property type="match status" value="1"/>
</dbReference>
<gene>
    <name evidence="2" type="ORF">ACIBG2_39925</name>
</gene>
<protein>
    <submittedName>
        <fullName evidence="2">Acyl-CoA dehydrogenase family protein</fullName>
    </submittedName>
</protein>
<evidence type="ECO:0000259" key="1">
    <source>
        <dbReference type="Pfam" id="PF02771"/>
    </source>
</evidence>
<name>A0ABW7Z679_9ACTN</name>
<dbReference type="InterPro" id="IPR036250">
    <property type="entry name" value="AcylCo_DH-like_C"/>
</dbReference>
<dbReference type="SUPFAM" id="SSF47203">
    <property type="entry name" value="Acyl-CoA dehydrogenase C-terminal domain-like"/>
    <property type="match status" value="1"/>
</dbReference>
<evidence type="ECO:0000313" key="3">
    <source>
        <dbReference type="Proteomes" id="UP001612741"/>
    </source>
</evidence>
<keyword evidence="3" id="KW-1185">Reference proteome</keyword>
<dbReference type="Gene3D" id="2.40.110.10">
    <property type="entry name" value="Butyryl-CoA Dehydrogenase, subunit A, domain 2"/>
    <property type="match status" value="1"/>
</dbReference>
<dbReference type="SUPFAM" id="SSF56645">
    <property type="entry name" value="Acyl-CoA dehydrogenase NM domain-like"/>
    <property type="match status" value="1"/>
</dbReference>
<organism evidence="2 3">
    <name type="scientific">Nonomuraea typhae</name>
    <dbReference type="NCBI Taxonomy" id="2603600"/>
    <lineage>
        <taxon>Bacteria</taxon>
        <taxon>Bacillati</taxon>
        <taxon>Actinomycetota</taxon>
        <taxon>Actinomycetes</taxon>
        <taxon>Streptosporangiales</taxon>
        <taxon>Streptosporangiaceae</taxon>
        <taxon>Nonomuraea</taxon>
    </lineage>
</organism>
<comment type="caution">
    <text evidence="2">The sequence shown here is derived from an EMBL/GenBank/DDBJ whole genome shotgun (WGS) entry which is preliminary data.</text>
</comment>